<evidence type="ECO:0000259" key="1">
    <source>
        <dbReference type="Pfam" id="PF00501"/>
    </source>
</evidence>
<accession>A0A4R2J4L8</accession>
<comment type="caution">
    <text evidence="3">The sequence shown here is derived from an EMBL/GenBank/DDBJ whole genome shotgun (WGS) entry which is preliminary data.</text>
</comment>
<dbReference type="GO" id="GO:0005737">
    <property type="term" value="C:cytoplasm"/>
    <property type="evidence" value="ECO:0007669"/>
    <property type="project" value="TreeGrafter"/>
</dbReference>
<feature type="domain" description="AMP-binding enzyme C-terminal" evidence="2">
    <location>
        <begin position="437"/>
        <end position="513"/>
    </location>
</feature>
<dbReference type="PANTHER" id="PTHR45527:SF1">
    <property type="entry name" value="FATTY ACID SYNTHASE"/>
    <property type="match status" value="1"/>
</dbReference>
<dbReference type="AlphaFoldDB" id="A0A4R2J4L8"/>
<gene>
    <name evidence="3" type="ORF">EV192_110271</name>
</gene>
<dbReference type="Proteomes" id="UP000295680">
    <property type="component" value="Unassembled WGS sequence"/>
</dbReference>
<dbReference type="InterPro" id="IPR045851">
    <property type="entry name" value="AMP-bd_C_sf"/>
</dbReference>
<keyword evidence="4" id="KW-1185">Reference proteome</keyword>
<dbReference type="EMBL" id="SLWS01000010">
    <property type="protein sequence ID" value="TCO53681.1"/>
    <property type="molecule type" value="Genomic_DNA"/>
</dbReference>
<dbReference type="InterPro" id="IPR025110">
    <property type="entry name" value="AMP-bd_C"/>
</dbReference>
<dbReference type="GO" id="GO:0031177">
    <property type="term" value="F:phosphopantetheine binding"/>
    <property type="evidence" value="ECO:0007669"/>
    <property type="project" value="TreeGrafter"/>
</dbReference>
<dbReference type="GO" id="GO:0044550">
    <property type="term" value="P:secondary metabolite biosynthetic process"/>
    <property type="evidence" value="ECO:0007669"/>
    <property type="project" value="TreeGrafter"/>
</dbReference>
<proteinExistence type="predicted"/>
<protein>
    <submittedName>
        <fullName evidence="3">Amino acid adenylation domain-containing protein</fullName>
    </submittedName>
</protein>
<evidence type="ECO:0000313" key="3">
    <source>
        <dbReference type="EMBL" id="TCO53681.1"/>
    </source>
</evidence>
<dbReference type="GO" id="GO:0043041">
    <property type="term" value="P:amino acid activation for nonribosomal peptide biosynthetic process"/>
    <property type="evidence" value="ECO:0007669"/>
    <property type="project" value="TreeGrafter"/>
</dbReference>
<dbReference type="Gene3D" id="3.30.300.30">
    <property type="match status" value="1"/>
</dbReference>
<dbReference type="RefSeq" id="WP_243727349.1">
    <property type="nucleotide sequence ID" value="NZ_SLWS01000010.1"/>
</dbReference>
<dbReference type="InterPro" id="IPR000873">
    <property type="entry name" value="AMP-dep_synth/lig_dom"/>
</dbReference>
<reference evidence="3 4" key="1">
    <citation type="submission" date="2019-03" db="EMBL/GenBank/DDBJ databases">
        <title>Genomic Encyclopedia of Type Strains, Phase IV (KMG-IV): sequencing the most valuable type-strain genomes for metagenomic binning, comparative biology and taxonomic classification.</title>
        <authorList>
            <person name="Goeker M."/>
        </authorList>
    </citation>
    <scope>NUCLEOTIDE SEQUENCE [LARGE SCALE GENOMIC DNA]</scope>
    <source>
        <strain evidence="3 4">DSM 45934</strain>
    </source>
</reference>
<dbReference type="Pfam" id="PF00501">
    <property type="entry name" value="AMP-binding"/>
    <property type="match status" value="1"/>
</dbReference>
<organism evidence="3 4">
    <name type="scientific">Actinocrispum wychmicini</name>
    <dbReference type="NCBI Taxonomy" id="1213861"/>
    <lineage>
        <taxon>Bacteria</taxon>
        <taxon>Bacillati</taxon>
        <taxon>Actinomycetota</taxon>
        <taxon>Actinomycetes</taxon>
        <taxon>Pseudonocardiales</taxon>
        <taxon>Pseudonocardiaceae</taxon>
        <taxon>Actinocrispum</taxon>
    </lineage>
</organism>
<dbReference type="Pfam" id="PF13193">
    <property type="entry name" value="AMP-binding_C"/>
    <property type="match status" value="1"/>
</dbReference>
<dbReference type="PROSITE" id="PS00455">
    <property type="entry name" value="AMP_BINDING"/>
    <property type="match status" value="1"/>
</dbReference>
<dbReference type="PANTHER" id="PTHR45527">
    <property type="entry name" value="NONRIBOSOMAL PEPTIDE SYNTHETASE"/>
    <property type="match status" value="1"/>
</dbReference>
<evidence type="ECO:0000313" key="4">
    <source>
        <dbReference type="Proteomes" id="UP000295680"/>
    </source>
</evidence>
<sequence>MTFTITRHKVAERLDEFILAAAKVTPQRPAVMEHGLDGSLNTLSYRQLERLTHDFAFALDELGLHVGDRVVVESNTSASAVAMILACSSLGITFIPVSPEMPLHRLMSVIRSADAAMHVQAIDGKRDDLPPDVPTGRFGRHGLMVSRAPKPSTRYRREIVATDPAYMIFTSGTTGRPKGVAMSHRAVLAFYRGMLAHSVITCDDRVATTSPLQCDFALLDIGLALGTGATLLAVPREAVRWPRRFLGFLRESGATQVNGVPSIWRPVLRHEADALAELDQIRGILFSGENFPLTELRQLQQTLPTARIVNCFGPTEAMAFSLTDVPNPLPPSMKRLSIGFAYPGAEMMLIDEEGTPIDRAGVVGEIYLRGPSLFNGYWDDPEATAKALVPDPLCPRSGQLVLKSGDLAYKGEHGELYFCGRTDSQVKIRGNRVELGEVERRLTEFPDIAAAVAFVRQRPGEDTELAAFVVLRPDVPDVDHATLSTFCMQTMPDYMVPREIKVLPELPVTTNGKTDRAALAATPDL</sequence>
<dbReference type="SUPFAM" id="SSF56801">
    <property type="entry name" value="Acetyl-CoA synthetase-like"/>
    <property type="match status" value="1"/>
</dbReference>
<evidence type="ECO:0000259" key="2">
    <source>
        <dbReference type="Pfam" id="PF13193"/>
    </source>
</evidence>
<name>A0A4R2J4L8_9PSEU</name>
<feature type="domain" description="AMP-dependent synthetase/ligase" evidence="1">
    <location>
        <begin position="21"/>
        <end position="378"/>
    </location>
</feature>
<dbReference type="InterPro" id="IPR020845">
    <property type="entry name" value="AMP-binding_CS"/>
</dbReference>
<dbReference type="InterPro" id="IPR042099">
    <property type="entry name" value="ANL_N_sf"/>
</dbReference>
<dbReference type="Gene3D" id="3.40.50.12780">
    <property type="entry name" value="N-terminal domain of ligase-like"/>
    <property type="match status" value="1"/>
</dbReference>